<name>A0A0N0PAF8_PAPXU</name>
<dbReference type="EMBL" id="KQ458863">
    <property type="protein sequence ID" value="KPJ04706.1"/>
    <property type="molecule type" value="Genomic_DNA"/>
</dbReference>
<evidence type="ECO:0000313" key="3">
    <source>
        <dbReference type="Proteomes" id="UP000053268"/>
    </source>
</evidence>
<accession>A0A0N0PAF8</accession>
<reference evidence="2 3" key="1">
    <citation type="journal article" date="2015" name="Nat. Commun.">
        <title>Outbred genome sequencing and CRISPR/Cas9 gene editing in butterflies.</title>
        <authorList>
            <person name="Li X."/>
            <person name="Fan D."/>
            <person name="Zhang W."/>
            <person name="Liu G."/>
            <person name="Zhang L."/>
            <person name="Zhao L."/>
            <person name="Fang X."/>
            <person name="Chen L."/>
            <person name="Dong Y."/>
            <person name="Chen Y."/>
            <person name="Ding Y."/>
            <person name="Zhao R."/>
            <person name="Feng M."/>
            <person name="Zhu Y."/>
            <person name="Feng Y."/>
            <person name="Jiang X."/>
            <person name="Zhu D."/>
            <person name="Xiang H."/>
            <person name="Feng X."/>
            <person name="Li S."/>
            <person name="Wang J."/>
            <person name="Zhang G."/>
            <person name="Kronforst M.R."/>
            <person name="Wang W."/>
        </authorList>
    </citation>
    <scope>NUCLEOTIDE SEQUENCE [LARGE SCALE GENOMIC DNA]</scope>
    <source>
        <strain evidence="2">Ya'a_city_454_Px</strain>
        <tissue evidence="2">Whole body</tissue>
    </source>
</reference>
<dbReference type="Proteomes" id="UP000053268">
    <property type="component" value="Unassembled WGS sequence"/>
</dbReference>
<dbReference type="STRING" id="66420.A0A0N0PAF8"/>
<feature type="compositionally biased region" description="Polar residues" evidence="1">
    <location>
        <begin position="354"/>
        <end position="375"/>
    </location>
</feature>
<sequence length="503" mass="55213">MALVLKKAVSPKHLTLLQSISKRNYALVKDKHVLSALAAPTGDTAQTVPCCKLRPARPLGGHVTHCTIRHYAERKDGEKYEEPQAGANQNCPFCGGNANLLWATGACPVWTLRAVRTVPAMWAVWTVWTVWTVRPLRPLRPLLPLPVPVPVSLPERTDRIVSINFTANGVRCPDLPNNADTSNGGPSSEDCKLASTSENSNDSKPCSVITRLQRKLTSGGYRCSSKSHFRHAFSAHKRRRSSKSLLAPITPRANYVRSFASGKGCPCPCPCPSCCGNLPPPCNQPPRCIQCMTGYYYYPYGYWFCGPYHVTGQCCPVGPGGICPKPCPPTPACVCPTAAAVMPSFDQNPKPPFTEQSTETSIPKSPLQSSNTSISEAGARKAGRSSFSNFFPFPTDSKKERKPKSGPSRKSVNPTLQSSFFCVPYKFKTSNDPMDAGTGSDRAKSHIIKQNLHVRVDNARHHSHVASYRPKRCKYMGYINPLTLPRNTKDRVKNLDKLMDSKL</sequence>
<evidence type="ECO:0000256" key="1">
    <source>
        <dbReference type="SAM" id="MobiDB-lite"/>
    </source>
</evidence>
<feature type="region of interest" description="Disordered" evidence="1">
    <location>
        <begin position="175"/>
        <end position="205"/>
    </location>
</feature>
<organism evidence="2 3">
    <name type="scientific">Papilio xuthus</name>
    <name type="common">Asian swallowtail butterfly</name>
    <dbReference type="NCBI Taxonomy" id="66420"/>
    <lineage>
        <taxon>Eukaryota</taxon>
        <taxon>Metazoa</taxon>
        <taxon>Ecdysozoa</taxon>
        <taxon>Arthropoda</taxon>
        <taxon>Hexapoda</taxon>
        <taxon>Insecta</taxon>
        <taxon>Pterygota</taxon>
        <taxon>Neoptera</taxon>
        <taxon>Endopterygota</taxon>
        <taxon>Lepidoptera</taxon>
        <taxon>Glossata</taxon>
        <taxon>Ditrysia</taxon>
        <taxon>Papilionoidea</taxon>
        <taxon>Papilionidae</taxon>
        <taxon>Papilioninae</taxon>
        <taxon>Papilio</taxon>
    </lineage>
</organism>
<gene>
    <name evidence="2" type="ORF">RR46_01195</name>
</gene>
<dbReference type="AlphaFoldDB" id="A0A0N0PAF8"/>
<protein>
    <submittedName>
        <fullName evidence="2">Uncharacterized protein</fullName>
    </submittedName>
</protein>
<feature type="compositionally biased region" description="Polar residues" evidence="1">
    <location>
        <begin position="194"/>
        <end position="204"/>
    </location>
</feature>
<feature type="region of interest" description="Disordered" evidence="1">
    <location>
        <begin position="346"/>
        <end position="415"/>
    </location>
</feature>
<proteinExistence type="predicted"/>
<evidence type="ECO:0000313" key="2">
    <source>
        <dbReference type="EMBL" id="KPJ04706.1"/>
    </source>
</evidence>
<keyword evidence="3" id="KW-1185">Reference proteome</keyword>